<feature type="domain" description="Barstar (barnase inhibitor)" evidence="1">
    <location>
        <begin position="68"/>
        <end position="145"/>
    </location>
</feature>
<dbReference type="InterPro" id="IPR000468">
    <property type="entry name" value="Barstar"/>
</dbReference>
<organism evidence="2 3">
    <name type="scientific">Ramlibacter humi</name>
    <dbReference type="NCBI Taxonomy" id="2530451"/>
    <lineage>
        <taxon>Bacteria</taxon>
        <taxon>Pseudomonadati</taxon>
        <taxon>Pseudomonadota</taxon>
        <taxon>Betaproteobacteria</taxon>
        <taxon>Burkholderiales</taxon>
        <taxon>Comamonadaceae</taxon>
        <taxon>Ramlibacter</taxon>
    </lineage>
</organism>
<evidence type="ECO:0000259" key="1">
    <source>
        <dbReference type="Pfam" id="PF01337"/>
    </source>
</evidence>
<reference evidence="2 3" key="1">
    <citation type="submission" date="2019-03" db="EMBL/GenBank/DDBJ databases">
        <title>Ramlibacter sp. 18x22-1, whole genome shotgun sequence.</title>
        <authorList>
            <person name="Zhang X."/>
            <person name="Feng G."/>
            <person name="Zhu H."/>
        </authorList>
    </citation>
    <scope>NUCLEOTIDE SEQUENCE [LARGE SCALE GENOMIC DNA]</scope>
    <source>
        <strain evidence="2 3">18x22-1</strain>
    </source>
</reference>
<dbReference type="AlphaFoldDB" id="A0A4Z0BD08"/>
<evidence type="ECO:0000313" key="2">
    <source>
        <dbReference type="EMBL" id="TFY96650.1"/>
    </source>
</evidence>
<dbReference type="RefSeq" id="WP_135251543.1">
    <property type="nucleotide sequence ID" value="NZ_SMLK01000010.1"/>
</dbReference>
<dbReference type="OrthoDB" id="5295683at2"/>
<comment type="caution">
    <text evidence="2">The sequence shown here is derived from an EMBL/GenBank/DDBJ whole genome shotgun (WGS) entry which is preliminary data.</text>
</comment>
<sequence>MPKPHRTKENAHWTPAAAQLAKSKPYSVQALQSRRVADIVAASSELGFALFHTNLSDLACTVPTAQKQLAEWLRLPTPALTKRDLLQEQLTNALLQDRPAAGYVFLLEKLPSSHEHSEVREVLLDCFADAAEFWEEKAIPFRCFHSAGRSVATPSSRALALVSPFSIGAAAIG</sequence>
<gene>
    <name evidence="2" type="ORF">EZ216_19885</name>
</gene>
<proteinExistence type="predicted"/>
<dbReference type="Pfam" id="PF01337">
    <property type="entry name" value="Barstar"/>
    <property type="match status" value="1"/>
</dbReference>
<evidence type="ECO:0000313" key="3">
    <source>
        <dbReference type="Proteomes" id="UP000297839"/>
    </source>
</evidence>
<protein>
    <recommendedName>
        <fullName evidence="1">Barstar (barnase inhibitor) domain-containing protein</fullName>
    </recommendedName>
</protein>
<name>A0A4Z0BD08_9BURK</name>
<accession>A0A4Z0BD08</accession>
<dbReference type="Proteomes" id="UP000297839">
    <property type="component" value="Unassembled WGS sequence"/>
</dbReference>
<keyword evidence="3" id="KW-1185">Reference proteome</keyword>
<dbReference type="EMBL" id="SMLK01000010">
    <property type="protein sequence ID" value="TFY96650.1"/>
    <property type="molecule type" value="Genomic_DNA"/>
</dbReference>